<dbReference type="EMBL" id="CAXLJM020000027">
    <property type="protein sequence ID" value="CAL8096010.1"/>
    <property type="molecule type" value="Genomic_DNA"/>
</dbReference>
<keyword evidence="2" id="KW-1185">Reference proteome</keyword>
<proteinExistence type="predicted"/>
<sequence length="127" mass="14125">MGKMTRLKFLSISDNPFRAPLSNFFGQGALGREVSGVALADLVIKLLAEMSTEISESGDISQESFLHSRNSKVHYTEKSITGFEEETGDVSSNSSDSSNDLGFQYLHKIHIPSGKFPRQFYVNYHLC</sequence>
<protein>
    <submittedName>
        <fullName evidence="1">Uncharacterized protein</fullName>
    </submittedName>
</protein>
<dbReference type="Proteomes" id="UP001642540">
    <property type="component" value="Unassembled WGS sequence"/>
</dbReference>
<evidence type="ECO:0000313" key="2">
    <source>
        <dbReference type="Proteomes" id="UP001642540"/>
    </source>
</evidence>
<gene>
    <name evidence="1" type="ORF">ODALV1_LOCUS9238</name>
</gene>
<organism evidence="1 2">
    <name type="scientific">Orchesella dallaii</name>
    <dbReference type="NCBI Taxonomy" id="48710"/>
    <lineage>
        <taxon>Eukaryota</taxon>
        <taxon>Metazoa</taxon>
        <taxon>Ecdysozoa</taxon>
        <taxon>Arthropoda</taxon>
        <taxon>Hexapoda</taxon>
        <taxon>Collembola</taxon>
        <taxon>Entomobryomorpha</taxon>
        <taxon>Entomobryoidea</taxon>
        <taxon>Orchesellidae</taxon>
        <taxon>Orchesellinae</taxon>
        <taxon>Orchesella</taxon>
    </lineage>
</organism>
<reference evidence="1 2" key="1">
    <citation type="submission" date="2024-08" db="EMBL/GenBank/DDBJ databases">
        <authorList>
            <person name="Cucini C."/>
            <person name="Frati F."/>
        </authorList>
    </citation>
    <scope>NUCLEOTIDE SEQUENCE [LARGE SCALE GENOMIC DNA]</scope>
</reference>
<accession>A0ABP1QBY2</accession>
<name>A0ABP1QBY2_9HEXA</name>
<comment type="caution">
    <text evidence="1">The sequence shown here is derived from an EMBL/GenBank/DDBJ whole genome shotgun (WGS) entry which is preliminary data.</text>
</comment>
<evidence type="ECO:0000313" key="1">
    <source>
        <dbReference type="EMBL" id="CAL8096010.1"/>
    </source>
</evidence>